<comment type="caution">
    <text evidence="1">The sequence shown here is derived from an EMBL/GenBank/DDBJ whole genome shotgun (WGS) entry which is preliminary data.</text>
</comment>
<organism evidence="1 2">
    <name type="scientific">Larinioides sclopetarius</name>
    <dbReference type="NCBI Taxonomy" id="280406"/>
    <lineage>
        <taxon>Eukaryota</taxon>
        <taxon>Metazoa</taxon>
        <taxon>Ecdysozoa</taxon>
        <taxon>Arthropoda</taxon>
        <taxon>Chelicerata</taxon>
        <taxon>Arachnida</taxon>
        <taxon>Araneae</taxon>
        <taxon>Araneomorphae</taxon>
        <taxon>Entelegynae</taxon>
        <taxon>Araneoidea</taxon>
        <taxon>Araneidae</taxon>
        <taxon>Larinioides</taxon>
    </lineage>
</organism>
<gene>
    <name evidence="1" type="ORF">LARSCL_LOCUS17322</name>
</gene>
<reference evidence="1 2" key="1">
    <citation type="submission" date="2024-04" db="EMBL/GenBank/DDBJ databases">
        <authorList>
            <person name="Rising A."/>
            <person name="Reimegard J."/>
            <person name="Sonavane S."/>
            <person name="Akerstrom W."/>
            <person name="Nylinder S."/>
            <person name="Hedman E."/>
            <person name="Kallberg Y."/>
        </authorList>
    </citation>
    <scope>NUCLEOTIDE SEQUENCE [LARGE SCALE GENOMIC DNA]</scope>
</reference>
<name>A0AAV2B6J7_9ARAC</name>
<keyword evidence="2" id="KW-1185">Reference proteome</keyword>
<dbReference type="AlphaFoldDB" id="A0AAV2B6J7"/>
<proteinExistence type="predicted"/>
<dbReference type="Proteomes" id="UP001497382">
    <property type="component" value="Unassembled WGS sequence"/>
</dbReference>
<evidence type="ECO:0000313" key="2">
    <source>
        <dbReference type="Proteomes" id="UP001497382"/>
    </source>
</evidence>
<dbReference type="EMBL" id="CAXIEN010000294">
    <property type="protein sequence ID" value="CAL1291865.1"/>
    <property type="molecule type" value="Genomic_DNA"/>
</dbReference>
<accession>A0AAV2B6J7</accession>
<sequence>MTALLNELEHINNLNGSHSFQDFTTMPSHVNVRNPMSRMHPPHPRPTEYYDTSCTMHFQGTEENLYVEKHSVEKANTMETLGTRFSCIQFKREDSTSLRSNKYKSCSDQVIWAIQFLTVA</sequence>
<evidence type="ECO:0000313" key="1">
    <source>
        <dbReference type="EMBL" id="CAL1291865.1"/>
    </source>
</evidence>
<protein>
    <submittedName>
        <fullName evidence="1">Uncharacterized protein</fullName>
    </submittedName>
</protein>